<dbReference type="RefSeq" id="YP_009802095.1">
    <property type="nucleotide sequence ID" value="NC_047978.1"/>
</dbReference>
<dbReference type="Proteomes" id="UP000246222">
    <property type="component" value="Segment"/>
</dbReference>
<keyword evidence="2" id="KW-1185">Reference proteome</keyword>
<reference evidence="1 2" key="1">
    <citation type="submission" date="2018-04" db="EMBL/GenBank/DDBJ databases">
        <title>Phage therapy in agriculture - a green tech approach to combat plant pathogenic bacteria.</title>
        <authorList>
            <person name="Djurhuus A.M."/>
            <person name="Carstens A.B."/>
            <person name="Hansen L.H."/>
        </authorList>
    </citation>
    <scope>NUCLEOTIDE SEQUENCE [LARGE SCALE GENOMIC DNA]</scope>
</reference>
<evidence type="ECO:0000313" key="2">
    <source>
        <dbReference type="Proteomes" id="UP000246222"/>
    </source>
</evidence>
<proteinExistence type="predicted"/>
<accession>A0A2U8UWF8</accession>
<name>A0A2U8UWF8_9CAUD</name>
<dbReference type="GeneID" id="54992629"/>
<dbReference type="EMBL" id="MH191398">
    <property type="protein sequence ID" value="AWN08585.1"/>
    <property type="molecule type" value="Genomic_DNA"/>
</dbReference>
<dbReference type="KEGG" id="vg:54992629"/>
<organism evidence="1 2">
    <name type="scientific">Erwinia phage Faunus</name>
    <dbReference type="NCBI Taxonomy" id="2182346"/>
    <lineage>
        <taxon>Viruses</taxon>
        <taxon>Duplodnaviria</taxon>
        <taxon>Heunggongvirae</taxon>
        <taxon>Uroviricota</taxon>
        <taxon>Caudoviricetes</taxon>
        <taxon>Chaseviridae</taxon>
        <taxon>Cleopatravirinae</taxon>
        <taxon>Faunusvirus</taxon>
        <taxon>Faunusvirus faunus</taxon>
    </lineage>
</organism>
<sequence>MEHKFFRDLAEGEQFYNGRTWWIKCTQESNDYNAVMLGNSKRGCDFGDTCIVWVDK</sequence>
<protein>
    <submittedName>
        <fullName evidence="1">Uncharacterized protein</fullName>
    </submittedName>
</protein>
<evidence type="ECO:0000313" key="1">
    <source>
        <dbReference type="EMBL" id="AWN08585.1"/>
    </source>
</evidence>